<dbReference type="Proteomes" id="UP001172684">
    <property type="component" value="Unassembled WGS sequence"/>
</dbReference>
<organism evidence="2 3">
    <name type="scientific">Coniosporium apollinis</name>
    <dbReference type="NCBI Taxonomy" id="61459"/>
    <lineage>
        <taxon>Eukaryota</taxon>
        <taxon>Fungi</taxon>
        <taxon>Dikarya</taxon>
        <taxon>Ascomycota</taxon>
        <taxon>Pezizomycotina</taxon>
        <taxon>Dothideomycetes</taxon>
        <taxon>Dothideomycetes incertae sedis</taxon>
        <taxon>Coniosporium</taxon>
    </lineage>
</organism>
<feature type="region of interest" description="Disordered" evidence="1">
    <location>
        <begin position="1"/>
        <end position="123"/>
    </location>
</feature>
<name>A0ABQ9NSX2_9PEZI</name>
<keyword evidence="3" id="KW-1185">Reference proteome</keyword>
<feature type="compositionally biased region" description="Basic and acidic residues" evidence="1">
    <location>
        <begin position="105"/>
        <end position="123"/>
    </location>
</feature>
<protein>
    <submittedName>
        <fullName evidence="2">Uncharacterized protein</fullName>
    </submittedName>
</protein>
<reference evidence="2" key="1">
    <citation type="submission" date="2022-10" db="EMBL/GenBank/DDBJ databases">
        <title>Culturing micro-colonial fungi from biological soil crusts in the Mojave desert and describing Neophaeococcomyces mojavensis, and introducing the new genera and species Taxawa tesnikishii.</title>
        <authorList>
            <person name="Kurbessoian T."/>
            <person name="Stajich J.E."/>
        </authorList>
    </citation>
    <scope>NUCLEOTIDE SEQUENCE</scope>
    <source>
        <strain evidence="2">TK_1</strain>
    </source>
</reference>
<evidence type="ECO:0000313" key="3">
    <source>
        <dbReference type="Proteomes" id="UP001172684"/>
    </source>
</evidence>
<comment type="caution">
    <text evidence="2">The sequence shown here is derived from an EMBL/GenBank/DDBJ whole genome shotgun (WGS) entry which is preliminary data.</text>
</comment>
<accession>A0ABQ9NSX2</accession>
<feature type="compositionally biased region" description="Basic and acidic residues" evidence="1">
    <location>
        <begin position="83"/>
        <end position="93"/>
    </location>
</feature>
<sequence>MATGVTGSDEMISGAKIQPLDSETKANVPLDTSSRGSAGTDRTIDQARIDPLGGAGQYQNPLPHADSQGVVGRDETIQGTKIEPLEGKKDEAQGKGPGLDDENVDASRIDPLGEVREEMKPQA</sequence>
<dbReference type="EMBL" id="JAPDRL010000052">
    <property type="protein sequence ID" value="KAJ9662144.1"/>
    <property type="molecule type" value="Genomic_DNA"/>
</dbReference>
<gene>
    <name evidence="2" type="ORF">H2201_006252</name>
</gene>
<proteinExistence type="predicted"/>
<evidence type="ECO:0000313" key="2">
    <source>
        <dbReference type="EMBL" id="KAJ9662144.1"/>
    </source>
</evidence>
<evidence type="ECO:0000256" key="1">
    <source>
        <dbReference type="SAM" id="MobiDB-lite"/>
    </source>
</evidence>